<dbReference type="AlphaFoldDB" id="A0A0C4YM47"/>
<name>A0A0C4YM47_9BURK</name>
<dbReference type="Proteomes" id="UP000031843">
    <property type="component" value="Chromosome secondary"/>
</dbReference>
<dbReference type="EMBL" id="CP010537">
    <property type="protein sequence ID" value="AJG21641.1"/>
    <property type="molecule type" value="Genomic_DNA"/>
</dbReference>
<organism evidence="1 2">
    <name type="scientific">Cupriavidus basilensis</name>
    <dbReference type="NCBI Taxonomy" id="68895"/>
    <lineage>
        <taxon>Bacteria</taxon>
        <taxon>Pseudomonadati</taxon>
        <taxon>Pseudomonadota</taxon>
        <taxon>Betaproteobacteria</taxon>
        <taxon>Burkholderiales</taxon>
        <taxon>Burkholderiaceae</taxon>
        <taxon>Cupriavidus</taxon>
    </lineage>
</organism>
<protein>
    <submittedName>
        <fullName evidence="1">Uncharacterized protein</fullName>
    </submittedName>
</protein>
<keyword evidence="2" id="KW-1185">Reference proteome</keyword>
<proteinExistence type="predicted"/>
<reference evidence="1 2" key="1">
    <citation type="journal article" date="2015" name="Genome Announc.">
        <title>Complete Genome Sequence of Cupriavidus basilensis 4G11, Isolated from the Oak Ridge Field Research Center Site.</title>
        <authorList>
            <person name="Ray J."/>
            <person name="Waters R.J."/>
            <person name="Skerker J.M."/>
            <person name="Kuehl J.V."/>
            <person name="Price M.N."/>
            <person name="Huang J."/>
            <person name="Chakraborty R."/>
            <person name="Arkin A.P."/>
            <person name="Deutschbauer A."/>
        </authorList>
    </citation>
    <scope>NUCLEOTIDE SEQUENCE [LARGE SCALE GENOMIC DNA]</scope>
    <source>
        <strain evidence="1">4G11</strain>
    </source>
</reference>
<evidence type="ECO:0000313" key="2">
    <source>
        <dbReference type="Proteomes" id="UP000031843"/>
    </source>
</evidence>
<dbReference type="KEGG" id="cbw:RR42_s0043"/>
<sequence length="72" mass="8127">MHLRPVFAHGFRSIVEDVAHRPHAGRHLFAIEPKHRAKGAAAARAIGVRQAYSFPQVSFMDRHRDLCEGERG</sequence>
<evidence type="ECO:0000313" key="1">
    <source>
        <dbReference type="EMBL" id="AJG21641.1"/>
    </source>
</evidence>
<gene>
    <name evidence="1" type="ORF">RR42_s0043</name>
</gene>
<accession>A0A0C4YM47</accession>